<dbReference type="Proteomes" id="UP000035061">
    <property type="component" value="Chromosome"/>
</dbReference>
<feature type="transmembrane region" description="Helical" evidence="1">
    <location>
        <begin position="91"/>
        <end position="111"/>
    </location>
</feature>
<keyword evidence="3" id="KW-1185">Reference proteome</keyword>
<dbReference type="Gene3D" id="3.40.50.1820">
    <property type="entry name" value="alpha/beta hydrolase"/>
    <property type="match status" value="1"/>
</dbReference>
<protein>
    <recommendedName>
        <fullName evidence="4">Esterase</fullName>
    </recommendedName>
</protein>
<name>A0ABN5V4A8_9BIFI</name>
<dbReference type="EMBL" id="AP012325">
    <property type="protein sequence ID" value="BAR01612.1"/>
    <property type="molecule type" value="Genomic_DNA"/>
</dbReference>
<dbReference type="InterPro" id="IPR000801">
    <property type="entry name" value="Esterase-like"/>
</dbReference>
<gene>
    <name evidence="2" type="ORF">BBCT_0644</name>
</gene>
<evidence type="ECO:0000313" key="3">
    <source>
        <dbReference type="Proteomes" id="UP000035061"/>
    </source>
</evidence>
<feature type="transmembrane region" description="Helical" evidence="1">
    <location>
        <begin position="20"/>
        <end position="41"/>
    </location>
</feature>
<reference evidence="2 3" key="1">
    <citation type="submission" date="2012-02" db="EMBL/GenBank/DDBJ databases">
        <title>Complete genome sequence of Bifidobacterium catenulatum JCM 1194.</title>
        <authorList>
            <person name="Toh H."/>
            <person name="Oshima K."/>
            <person name="Morita H."/>
            <person name="Hattori M."/>
        </authorList>
    </citation>
    <scope>NUCLEOTIDE SEQUENCE [LARGE SCALE GENOMIC DNA]</scope>
    <source>
        <strain evidence="2 3">JCM 1194</strain>
    </source>
</reference>
<dbReference type="PANTHER" id="PTHR48098:SF1">
    <property type="entry name" value="DIACYLGLYCEROL ACYLTRANSFERASE_MYCOLYLTRANSFERASE AG85A"/>
    <property type="match status" value="1"/>
</dbReference>
<feature type="transmembrane region" description="Helical" evidence="1">
    <location>
        <begin position="118"/>
        <end position="135"/>
    </location>
</feature>
<keyword evidence="1" id="KW-0812">Transmembrane</keyword>
<dbReference type="Pfam" id="PF00756">
    <property type="entry name" value="Esterase"/>
    <property type="match status" value="1"/>
</dbReference>
<proteinExistence type="predicted"/>
<organism evidence="2 3">
    <name type="scientific">Bifidobacterium catenulatum DSM 16992 = JCM 1194 = LMG 11043</name>
    <dbReference type="NCBI Taxonomy" id="566552"/>
    <lineage>
        <taxon>Bacteria</taxon>
        <taxon>Bacillati</taxon>
        <taxon>Actinomycetota</taxon>
        <taxon>Actinomycetes</taxon>
        <taxon>Bifidobacteriales</taxon>
        <taxon>Bifidobacteriaceae</taxon>
        <taxon>Bifidobacterium</taxon>
    </lineage>
</organism>
<feature type="transmembrane region" description="Helical" evidence="1">
    <location>
        <begin position="53"/>
        <end position="76"/>
    </location>
</feature>
<accession>A0ABN5V4A8</accession>
<dbReference type="PANTHER" id="PTHR48098">
    <property type="entry name" value="ENTEROCHELIN ESTERASE-RELATED"/>
    <property type="match status" value="1"/>
</dbReference>
<evidence type="ECO:0008006" key="4">
    <source>
        <dbReference type="Google" id="ProtNLM"/>
    </source>
</evidence>
<keyword evidence="1" id="KW-1133">Transmembrane helix</keyword>
<evidence type="ECO:0000256" key="1">
    <source>
        <dbReference type="SAM" id="Phobius"/>
    </source>
</evidence>
<sequence length="469" mass="49946">MSMRAWLMNISLVDGWFPATLFSITAVLAAILLGIAIWEMVDGSRGGGKRAIAVVACPMVIAVIAGIVGLVIAWLLSDVFVVFGVELGPRVIAWAGCGCAIVGFAVSHVMLHRGVLRAVAVILVVCAVFSTATGIDQAYGEYATIGSLFGQDSYREADLTGMAKRSDLISVTQWRQEAADGSISDIPAHGEVSKVNIPATTSHFEARQALVYLPPAALVTAKHKPALPVILMMSGQPGSPGRVFAAGGIQTMMDDYAQHHGGLAPIVIAADQLGDDSHNTLCVDSPVYGKALTYLTKDVVDWVKTNLPAAWQAQDWAIAGFSQGATCSLQIGANHPNLFGTIIPTGSELKPTNGSESSMISRFFHGDRTAYEKQIPINAIRNHAPSNQTLVIGAGERDRESVRNVELIAPVAQQEGMHVTAVESLGNAHDWHAVRDTLRYGLVVFGYNTGLSDAKPKLADYPNLKRITI</sequence>
<evidence type="ECO:0000313" key="2">
    <source>
        <dbReference type="EMBL" id="BAR01612.1"/>
    </source>
</evidence>
<dbReference type="SUPFAM" id="SSF53474">
    <property type="entry name" value="alpha/beta-Hydrolases"/>
    <property type="match status" value="1"/>
</dbReference>
<dbReference type="InterPro" id="IPR050583">
    <property type="entry name" value="Mycobacterial_A85_antigen"/>
</dbReference>
<dbReference type="InterPro" id="IPR029058">
    <property type="entry name" value="AB_hydrolase_fold"/>
</dbReference>
<keyword evidence="1" id="KW-0472">Membrane</keyword>